<dbReference type="EMBL" id="SEHH01000226">
    <property type="protein sequence ID" value="TBX32534.1"/>
    <property type="molecule type" value="Genomic_DNA"/>
</dbReference>
<proteinExistence type="predicted"/>
<organism evidence="1 2">
    <name type="scientific">Lactiplantibacillus paraplantarum</name>
    <dbReference type="NCBI Taxonomy" id="60520"/>
    <lineage>
        <taxon>Bacteria</taxon>
        <taxon>Bacillati</taxon>
        <taxon>Bacillota</taxon>
        <taxon>Bacilli</taxon>
        <taxon>Lactobacillales</taxon>
        <taxon>Lactobacillaceae</taxon>
        <taxon>Lactiplantibacillus</taxon>
    </lineage>
</organism>
<reference evidence="1 2" key="1">
    <citation type="submission" date="2019-01" db="EMBL/GenBank/DDBJ databases">
        <title>Draft genome sequence of Lactobacillus paraplantarum OSY-TC318, a Producer of the novel lantibiotic Paraplantaracin TC318.</title>
        <authorList>
            <person name="Hussein W.E."/>
            <person name="Huang E."/>
            <person name="Yousef A.E."/>
        </authorList>
    </citation>
    <scope>NUCLEOTIDE SEQUENCE [LARGE SCALE GENOMIC DNA]</scope>
    <source>
        <strain evidence="1 2">OSY-TC318</strain>
    </source>
</reference>
<evidence type="ECO:0000313" key="2">
    <source>
        <dbReference type="Proteomes" id="UP000292648"/>
    </source>
</evidence>
<dbReference type="Proteomes" id="UP000292648">
    <property type="component" value="Unassembled WGS sequence"/>
</dbReference>
<evidence type="ECO:0000313" key="1">
    <source>
        <dbReference type="EMBL" id="TBX32534.1"/>
    </source>
</evidence>
<gene>
    <name evidence="1" type="ORF">EUZ87_16890</name>
</gene>
<feature type="non-terminal residue" evidence="1">
    <location>
        <position position="241"/>
    </location>
</feature>
<name>A0A4Q9XZ04_9LACO</name>
<accession>A0A4Q9XZ04</accession>
<protein>
    <submittedName>
        <fullName evidence="1">ATPase</fullName>
    </submittedName>
</protein>
<dbReference type="AlphaFoldDB" id="A0A4Q9XZ04"/>
<sequence>MLTRRRVKQLQAAGYDLALLAHTQPQGNVDTTLDSHLVFGGSCVACLHVFKFPKERLAYFWLRKFMKYDFTVTSISLGTEDQRKIRKALQNSVAETNSQARDLNAKPIARMEADEANQKQAALLRDLLHAEKMKRLSIRVFVYADNEAQLRQRLTKITEDMPDDFGVRVFYGEQEAEFRSLYVPAEKQCLLDNHRQGTPVAASVIGHGFPFNHIELDDPHGVYLGCSKTQGKIMLDPFYVG</sequence>
<comment type="caution">
    <text evidence="1">The sequence shown here is derived from an EMBL/GenBank/DDBJ whole genome shotgun (WGS) entry which is preliminary data.</text>
</comment>